<organism evidence="1 2">
    <name type="scientific">Sulfurihydrogenibium yellowstonense SS-5</name>
    <dbReference type="NCBI Taxonomy" id="432331"/>
    <lineage>
        <taxon>Bacteria</taxon>
        <taxon>Pseudomonadati</taxon>
        <taxon>Aquificota</taxon>
        <taxon>Aquificia</taxon>
        <taxon>Aquificales</taxon>
        <taxon>Hydrogenothermaceae</taxon>
        <taxon>Sulfurihydrogenibium</taxon>
    </lineage>
</organism>
<comment type="caution">
    <text evidence="1">The sequence shown here is derived from an EMBL/GenBank/DDBJ whole genome shotgun (WGS) entry which is preliminary data.</text>
</comment>
<evidence type="ECO:0000313" key="2">
    <source>
        <dbReference type="Proteomes" id="UP000005540"/>
    </source>
</evidence>
<dbReference type="EMBL" id="ABZS01000001">
    <property type="protein sequence ID" value="EEP61455.1"/>
    <property type="molecule type" value="Genomic_DNA"/>
</dbReference>
<dbReference type="Proteomes" id="UP000005540">
    <property type="component" value="Unassembled WGS sequence"/>
</dbReference>
<evidence type="ECO:0000313" key="1">
    <source>
        <dbReference type="EMBL" id="EEP61455.1"/>
    </source>
</evidence>
<name>C4FHH6_9AQUI</name>
<dbReference type="AlphaFoldDB" id="C4FHH6"/>
<keyword evidence="2" id="KW-1185">Reference proteome</keyword>
<gene>
    <name evidence="1" type="ORF">SULYE_0004</name>
</gene>
<protein>
    <submittedName>
        <fullName evidence="1">Uncharacterized protein</fullName>
    </submittedName>
</protein>
<sequence length="159" mass="18968">MYKTGKFYIYDYQLNKLTELGKSDLRFSNYIDHQILCDYDYKNNKFFILCWDINSILKSEKGKTIKPNYTIDVPSLSDFKVISSQVLIYAENKKDYDYLYYYYFPSKEKELFAKYHSKIANVNPFFSEKPCSYCFTQSSVTGNSLAYLLKDRIVIITYR</sequence>
<dbReference type="RefSeq" id="WP_007545336.1">
    <property type="nucleotide sequence ID" value="NZ_ABZS01000001.1"/>
</dbReference>
<accession>C4FHH6</accession>
<proteinExistence type="predicted"/>
<reference evidence="1 2" key="1">
    <citation type="submission" date="2009-04" db="EMBL/GenBank/DDBJ databases">
        <authorList>
            <person name="Reysenbach A.-L."/>
            <person name="Heidelberg J.F."/>
            <person name="Nelson W.C."/>
        </authorList>
    </citation>
    <scope>NUCLEOTIDE SEQUENCE [LARGE SCALE GENOMIC DNA]</scope>
    <source>
        <strain evidence="1 2">SS-5</strain>
    </source>
</reference>